<feature type="non-terminal residue" evidence="2">
    <location>
        <position position="1"/>
    </location>
</feature>
<sequence>EVAGRGRRSVRGRRGREAGRGTLRGGVIAYGGVAAHGHVPWWLAGPGIGHGEVPGAHRVGSAGLGVPGGRAVDVRVVTVERGRPEPGRLRSHRLGSTGVATADAGGSRRSRATRALRRPWPRGGRRWFGGARPLVTSGGVRGRCGNGCLARGLRQGVRDDPLVDGVPQAARQHRLLLLSGPPTLSGRTRASVRLRRPTLGGVSGEHLGDADTTLGVERPAPLPLGFLAVALCACSPFLRLRSEAGSAVIVGHARSLRSGSPVGLPYLLVDRREDGFRYRTYISHL</sequence>
<organism evidence="2 3">
    <name type="scientific">Saccharomonospora cyanea NA-134</name>
    <dbReference type="NCBI Taxonomy" id="882082"/>
    <lineage>
        <taxon>Bacteria</taxon>
        <taxon>Bacillati</taxon>
        <taxon>Actinomycetota</taxon>
        <taxon>Actinomycetes</taxon>
        <taxon>Pseudonocardiales</taxon>
        <taxon>Pseudonocardiaceae</taxon>
        <taxon>Saccharomonospora</taxon>
    </lineage>
</organism>
<gene>
    <name evidence="2" type="ORF">SaccyDRAFT_4954</name>
</gene>
<accession>H5XNB6</accession>
<dbReference type="Proteomes" id="UP000002791">
    <property type="component" value="Chromosome"/>
</dbReference>
<dbReference type="AlphaFoldDB" id="H5XNB6"/>
<name>H5XNB6_9PSEU</name>
<keyword evidence="3" id="KW-1185">Reference proteome</keyword>
<dbReference type="EMBL" id="CM001440">
    <property type="protein sequence ID" value="EHR63749.1"/>
    <property type="molecule type" value="Genomic_DNA"/>
</dbReference>
<protein>
    <submittedName>
        <fullName evidence="2">Uncharacterized protein</fullName>
    </submittedName>
</protein>
<dbReference type="HOGENOM" id="CLU_978317_0_0_11"/>
<evidence type="ECO:0000256" key="1">
    <source>
        <dbReference type="SAM" id="MobiDB-lite"/>
    </source>
</evidence>
<feature type="region of interest" description="Disordered" evidence="1">
    <location>
        <begin position="85"/>
        <end position="114"/>
    </location>
</feature>
<dbReference type="STRING" id="882082.SaccyDRAFT_4954"/>
<proteinExistence type="predicted"/>
<evidence type="ECO:0000313" key="3">
    <source>
        <dbReference type="Proteomes" id="UP000002791"/>
    </source>
</evidence>
<reference evidence="2 3" key="1">
    <citation type="submission" date="2011-11" db="EMBL/GenBank/DDBJ databases">
        <title>The Noncontiguous Finished sequence of Saccharomonospora cyanea NA-134.</title>
        <authorList>
            <consortium name="US DOE Joint Genome Institute"/>
            <person name="Lucas S."/>
            <person name="Han J."/>
            <person name="Lapidus A."/>
            <person name="Cheng J.-F."/>
            <person name="Goodwin L."/>
            <person name="Pitluck S."/>
            <person name="Peters L."/>
            <person name="Ovchinnikova G."/>
            <person name="Lu M."/>
            <person name="Detter J.C."/>
            <person name="Han C."/>
            <person name="Tapia R."/>
            <person name="Land M."/>
            <person name="Hauser L."/>
            <person name="Kyrpides N."/>
            <person name="Ivanova N."/>
            <person name="Pagani I."/>
            <person name="Brambilla E.-M."/>
            <person name="Klenk H.-P."/>
            <person name="Woyke T."/>
        </authorList>
    </citation>
    <scope>NUCLEOTIDE SEQUENCE [LARGE SCALE GENOMIC DNA]</scope>
    <source>
        <strain evidence="2 3">NA-134</strain>
    </source>
</reference>
<evidence type="ECO:0000313" key="2">
    <source>
        <dbReference type="EMBL" id="EHR63749.1"/>
    </source>
</evidence>